<sequence>MCGLCGASLTSYKRGKERSNRAGLRCAKHTGGCGHLTVDYERLESYVFDTVIASLEENPRWQQRSAEQDPAHDAELARLEGQKANLEEHARRARSLFVEGLMPEQEMRQQVTRINTELESLNGRIDSMLGTTVLSAAMADGLDWRSWNVSRRRNFIRLLVAQVVVDKWPEGMATGLPKRASESVDDHRARVEAHQREGIRQRVTIKTK</sequence>
<protein>
    <submittedName>
        <fullName evidence="2">Zinc ribbon domain-containing protein</fullName>
    </submittedName>
</protein>
<dbReference type="RefSeq" id="WP_301143623.1">
    <property type="nucleotide sequence ID" value="NZ_JAUHQA010000001.1"/>
</dbReference>
<keyword evidence="3" id="KW-1185">Reference proteome</keyword>
<feature type="coiled-coil region" evidence="1">
    <location>
        <begin position="76"/>
        <end position="124"/>
    </location>
</feature>
<evidence type="ECO:0000313" key="3">
    <source>
        <dbReference type="Proteomes" id="UP001172708"/>
    </source>
</evidence>
<evidence type="ECO:0000313" key="2">
    <source>
        <dbReference type="EMBL" id="MDN4479609.1"/>
    </source>
</evidence>
<name>A0ABT8GDV7_9MICO</name>
<dbReference type="Proteomes" id="UP001172708">
    <property type="component" value="Unassembled WGS sequence"/>
</dbReference>
<proteinExistence type="predicted"/>
<dbReference type="EMBL" id="JAUHQA010000001">
    <property type="protein sequence ID" value="MDN4479609.1"/>
    <property type="molecule type" value="Genomic_DNA"/>
</dbReference>
<organism evidence="2 3">
    <name type="scientific">Demequina muriae</name>
    <dbReference type="NCBI Taxonomy" id="3051664"/>
    <lineage>
        <taxon>Bacteria</taxon>
        <taxon>Bacillati</taxon>
        <taxon>Actinomycetota</taxon>
        <taxon>Actinomycetes</taxon>
        <taxon>Micrococcales</taxon>
        <taxon>Demequinaceae</taxon>
        <taxon>Demequina</taxon>
    </lineage>
</organism>
<keyword evidence="1" id="KW-0175">Coiled coil</keyword>
<reference evidence="2" key="1">
    <citation type="submission" date="2023-06" db="EMBL/GenBank/DDBJ databases">
        <title>Egi l300058.</title>
        <authorList>
            <person name="Gao L."/>
            <person name="Fang B.-Z."/>
            <person name="Li W.-J."/>
        </authorList>
    </citation>
    <scope>NUCLEOTIDE SEQUENCE</scope>
    <source>
        <strain evidence="2">EGI L300058</strain>
    </source>
</reference>
<gene>
    <name evidence="2" type="ORF">QQX02_01550</name>
</gene>
<comment type="caution">
    <text evidence="2">The sequence shown here is derived from an EMBL/GenBank/DDBJ whole genome shotgun (WGS) entry which is preliminary data.</text>
</comment>
<accession>A0ABT8GDV7</accession>
<evidence type="ECO:0000256" key="1">
    <source>
        <dbReference type="SAM" id="Coils"/>
    </source>
</evidence>